<gene>
    <name evidence="7" type="ORF">SAMN05443292_2880</name>
</gene>
<keyword evidence="8" id="KW-1185">Reference proteome</keyword>
<keyword evidence="2 5" id="KW-0812">Transmembrane</keyword>
<protein>
    <recommendedName>
        <fullName evidence="6">Yip1 domain-containing protein</fullName>
    </recommendedName>
</protein>
<evidence type="ECO:0000256" key="1">
    <source>
        <dbReference type="ARBA" id="ARBA00004141"/>
    </source>
</evidence>
<evidence type="ECO:0000259" key="6">
    <source>
        <dbReference type="Pfam" id="PF04893"/>
    </source>
</evidence>
<reference evidence="7 8" key="1">
    <citation type="submission" date="2016-10" db="EMBL/GenBank/DDBJ databases">
        <authorList>
            <person name="de Groot N.N."/>
        </authorList>
    </citation>
    <scope>NUCLEOTIDE SEQUENCE [LARGE SCALE GENOMIC DNA]</scope>
    <source>
        <strain evidence="7 8">DSM 26000</strain>
    </source>
</reference>
<feature type="transmembrane region" description="Helical" evidence="5">
    <location>
        <begin position="85"/>
        <end position="106"/>
    </location>
</feature>
<feature type="domain" description="Yip1" evidence="6">
    <location>
        <begin position="19"/>
        <end position="180"/>
    </location>
</feature>
<dbReference type="STRING" id="1125876.SAMN05443292_2880"/>
<evidence type="ECO:0000313" key="8">
    <source>
        <dbReference type="Proteomes" id="UP000198931"/>
    </source>
</evidence>
<dbReference type="AlphaFoldDB" id="A0A1I3J1S1"/>
<keyword evidence="4 5" id="KW-0472">Membrane</keyword>
<evidence type="ECO:0000256" key="2">
    <source>
        <dbReference type="ARBA" id="ARBA00022692"/>
    </source>
</evidence>
<keyword evidence="3 5" id="KW-1133">Transmembrane helix</keyword>
<evidence type="ECO:0000256" key="5">
    <source>
        <dbReference type="SAM" id="Phobius"/>
    </source>
</evidence>
<feature type="transmembrane region" description="Helical" evidence="5">
    <location>
        <begin position="167"/>
        <end position="185"/>
    </location>
</feature>
<dbReference type="EMBL" id="FOQT01000005">
    <property type="protein sequence ID" value="SFI53928.1"/>
    <property type="molecule type" value="Genomic_DNA"/>
</dbReference>
<organism evidence="7 8">
    <name type="scientific">Halpernia frigidisoli</name>
    <dbReference type="NCBI Taxonomy" id="1125876"/>
    <lineage>
        <taxon>Bacteria</taxon>
        <taxon>Pseudomonadati</taxon>
        <taxon>Bacteroidota</taxon>
        <taxon>Flavobacteriia</taxon>
        <taxon>Flavobacteriales</taxon>
        <taxon>Weeksellaceae</taxon>
        <taxon>Chryseobacterium group</taxon>
        <taxon>Halpernia</taxon>
    </lineage>
</organism>
<dbReference type="Pfam" id="PF04893">
    <property type="entry name" value="Yip1"/>
    <property type="match status" value="1"/>
</dbReference>
<comment type="subcellular location">
    <subcellularLocation>
        <location evidence="1">Membrane</location>
        <topology evidence="1">Multi-pass membrane protein</topology>
    </subcellularLocation>
</comment>
<dbReference type="InterPro" id="IPR006977">
    <property type="entry name" value="Yip1_dom"/>
</dbReference>
<dbReference type="Proteomes" id="UP000198931">
    <property type="component" value="Unassembled WGS sequence"/>
</dbReference>
<evidence type="ECO:0000256" key="3">
    <source>
        <dbReference type="ARBA" id="ARBA00022989"/>
    </source>
</evidence>
<accession>A0A1I3J1S1</accession>
<name>A0A1I3J1S1_9FLAO</name>
<dbReference type="GO" id="GO:0016020">
    <property type="term" value="C:membrane"/>
    <property type="evidence" value="ECO:0007669"/>
    <property type="project" value="UniProtKB-SubCell"/>
</dbReference>
<sequence length="190" mass="21771">MNWKYIFNPFVKFSEKQLFIVGLVGFIILVLFSFIFKIPFMSLGKLGINFNLKLSQAFINASFSYLSAIAFFIIIAKIFNKNTRIIDIVNTITISQLPFIIIFLILNIPTLRQKNSLMLSSDLENKVLAVALLSTLSLIISACSIYSLILLFNGFKTSTNVKSWQKIMLLFILYFIFIVISQLYLPKLKL</sequence>
<feature type="transmembrane region" description="Helical" evidence="5">
    <location>
        <begin position="18"/>
        <end position="36"/>
    </location>
</feature>
<evidence type="ECO:0000313" key="7">
    <source>
        <dbReference type="EMBL" id="SFI53928.1"/>
    </source>
</evidence>
<proteinExistence type="predicted"/>
<dbReference type="RefSeq" id="WP_090082430.1">
    <property type="nucleotide sequence ID" value="NZ_FOQT01000005.1"/>
</dbReference>
<feature type="transmembrane region" description="Helical" evidence="5">
    <location>
        <begin position="57"/>
        <end position="79"/>
    </location>
</feature>
<feature type="transmembrane region" description="Helical" evidence="5">
    <location>
        <begin position="127"/>
        <end position="155"/>
    </location>
</feature>
<evidence type="ECO:0000256" key="4">
    <source>
        <dbReference type="ARBA" id="ARBA00023136"/>
    </source>
</evidence>